<dbReference type="Proteomes" id="UP000285405">
    <property type="component" value="Unassembled WGS sequence"/>
</dbReference>
<evidence type="ECO:0000313" key="2">
    <source>
        <dbReference type="Proteomes" id="UP000285405"/>
    </source>
</evidence>
<sequence length="31" mass="3467">MLIATNRLTQFAVANQISIEKQVLVKIPVLD</sequence>
<protein>
    <submittedName>
        <fullName evidence="1">Uncharacterized protein</fullName>
    </submittedName>
</protein>
<reference evidence="1 2" key="1">
    <citation type="journal article" date="2018" name="BMC Genomics">
        <title>Comparative genome analyses reveal sequence features reflecting distinct modes of host-adaptation between dicot and monocot powdery mildew.</title>
        <authorList>
            <person name="Wu Y."/>
            <person name="Ma X."/>
            <person name="Pan Z."/>
            <person name="Kale S.D."/>
            <person name="Song Y."/>
            <person name="King H."/>
            <person name="Zhang Q."/>
            <person name="Presley C."/>
            <person name="Deng X."/>
            <person name="Wei C.I."/>
            <person name="Xiao S."/>
        </authorList>
    </citation>
    <scope>NUCLEOTIDE SEQUENCE [LARGE SCALE GENOMIC DNA]</scope>
    <source>
        <strain evidence="1">UCSC1</strain>
    </source>
</reference>
<organism evidence="1 2">
    <name type="scientific">Golovinomyces cichoracearum</name>
    <dbReference type="NCBI Taxonomy" id="62708"/>
    <lineage>
        <taxon>Eukaryota</taxon>
        <taxon>Fungi</taxon>
        <taxon>Dikarya</taxon>
        <taxon>Ascomycota</taxon>
        <taxon>Pezizomycotina</taxon>
        <taxon>Leotiomycetes</taxon>
        <taxon>Erysiphales</taxon>
        <taxon>Erysiphaceae</taxon>
        <taxon>Golovinomyces</taxon>
    </lineage>
</organism>
<accession>A0A420J9Y8</accession>
<dbReference type="AlphaFoldDB" id="A0A420J9Y8"/>
<proteinExistence type="predicted"/>
<evidence type="ECO:0000313" key="1">
    <source>
        <dbReference type="EMBL" id="RKF83597.1"/>
    </source>
</evidence>
<name>A0A420J9Y8_9PEZI</name>
<dbReference type="EMBL" id="MCBR01000099">
    <property type="protein sequence ID" value="RKF83597.1"/>
    <property type="molecule type" value="Genomic_DNA"/>
</dbReference>
<gene>
    <name evidence="1" type="ORF">GcC1_000020</name>
</gene>
<comment type="caution">
    <text evidence="1">The sequence shown here is derived from an EMBL/GenBank/DDBJ whole genome shotgun (WGS) entry which is preliminary data.</text>
</comment>